<dbReference type="CDD" id="cd01856">
    <property type="entry name" value="YlqF"/>
    <property type="match status" value="1"/>
</dbReference>
<evidence type="ECO:0000259" key="4">
    <source>
        <dbReference type="Pfam" id="PF01926"/>
    </source>
</evidence>
<evidence type="ECO:0000256" key="1">
    <source>
        <dbReference type="ARBA" id="ARBA00022741"/>
    </source>
</evidence>
<dbReference type="eggNOG" id="KOG2485">
    <property type="taxonomic scope" value="Eukaryota"/>
</dbReference>
<evidence type="ECO:0000256" key="3">
    <source>
        <dbReference type="SAM" id="MobiDB-lite"/>
    </source>
</evidence>
<dbReference type="PANTHER" id="PTHR45782">
    <property type="entry name" value="MITOCHONDRIAL RIBOSOME-ASSOCIATED GTPASE 1"/>
    <property type="match status" value="1"/>
</dbReference>
<feature type="region of interest" description="Disordered" evidence="3">
    <location>
        <begin position="418"/>
        <end position="455"/>
    </location>
</feature>
<dbReference type="SUPFAM" id="SSF52540">
    <property type="entry name" value="P-loop containing nucleoside triphosphate hydrolases"/>
    <property type="match status" value="1"/>
</dbReference>
<dbReference type="RefSeq" id="XP_003980117.1">
    <property type="nucleotide sequence ID" value="XM_003980068.1"/>
</dbReference>
<dbReference type="STRING" id="1071378.J7S4G6"/>
<dbReference type="GO" id="GO:0032543">
    <property type="term" value="P:mitochondrial translation"/>
    <property type="evidence" value="ECO:0007669"/>
    <property type="project" value="TreeGrafter"/>
</dbReference>
<organism evidence="5 6">
    <name type="scientific">Naumovozyma dairenensis (strain ATCC 10597 / BCRC 20456 / CBS 421 / NBRC 0211 / NRRL Y-12639)</name>
    <name type="common">Saccharomyces dairenensis</name>
    <dbReference type="NCBI Taxonomy" id="1071378"/>
    <lineage>
        <taxon>Eukaryota</taxon>
        <taxon>Fungi</taxon>
        <taxon>Dikarya</taxon>
        <taxon>Ascomycota</taxon>
        <taxon>Saccharomycotina</taxon>
        <taxon>Saccharomycetes</taxon>
        <taxon>Saccharomycetales</taxon>
        <taxon>Saccharomycetaceae</taxon>
        <taxon>Naumovozyma</taxon>
    </lineage>
</organism>
<feature type="compositionally biased region" description="Low complexity" evidence="3">
    <location>
        <begin position="43"/>
        <end position="53"/>
    </location>
</feature>
<name>J7S4G6_NAUDC</name>
<dbReference type="InterPro" id="IPR027417">
    <property type="entry name" value="P-loop_NTPase"/>
</dbReference>
<protein>
    <recommendedName>
        <fullName evidence="4">G domain-containing protein</fullName>
    </recommendedName>
</protein>
<dbReference type="Pfam" id="PF01926">
    <property type="entry name" value="MMR_HSR1"/>
    <property type="match status" value="1"/>
</dbReference>
<feature type="compositionally biased region" description="Low complexity" evidence="3">
    <location>
        <begin position="418"/>
        <end position="433"/>
    </location>
</feature>
<sequence length="455" mass="52047">MNYVTKLQHFLPKTIAFSYRQRWLSQLVNIQTVSPSDSNLKANNTNNNNNNNNIKQPFVPRYEFPQYNITLTDFKGHQMKALKNFQKLLPQLNMIIELRDIRAPLSTRNLLFDTLLSRTKKSSTLSKLIIYTKKDLLSSSPQDPKKYLDKLIKWHNEINEKFIIMNCNHNKDIKTLMDLINWQNNKFIKNPLPMGFRILIIGMPNVGKSTLTNSLRSFATHNDTDHHHHDKEKKNTVVAKTGGQAGVTRSISECIRISNDKSSSTMHGIYIVDSPGVGLPGRINNCQRMLTLSLAGCIKDNLIDPIIQADYLLYLINLQQQLTGKKRNSHELYPGSIQNPTNNVYEVLKRLKGKANINDNSMAMSWVDNWRQSRKGIIFDPELLLECDEFSLKDYLGNESKKIRTLYSDGMLNTTTTTTTTAANNNNNDNNGAKSKKKKKDKKVSSNNNNKLFIN</sequence>
<dbReference type="HOGENOM" id="CLU_011106_0_1_1"/>
<dbReference type="GeneID" id="13926920"/>
<reference evidence="5 6" key="1">
    <citation type="journal article" date="2011" name="Proc. Natl. Acad. Sci. U.S.A.">
        <title>Evolutionary erosion of yeast sex chromosomes by mating-type switching accidents.</title>
        <authorList>
            <person name="Gordon J.L."/>
            <person name="Armisen D."/>
            <person name="Proux-Wera E."/>
            <person name="Oheigeartaigh S.S."/>
            <person name="Byrne K.P."/>
            <person name="Wolfe K.H."/>
        </authorList>
    </citation>
    <scope>NUCLEOTIDE SEQUENCE [LARGE SCALE GENOMIC DNA]</scope>
    <source>
        <strain evidence="6">ATCC 10597 / BCRC 20456 / CBS 421 / NBRC 0211 / NRRL Y-12639</strain>
    </source>
</reference>
<accession>J7S4G6</accession>
<dbReference type="GO" id="GO:0003924">
    <property type="term" value="F:GTPase activity"/>
    <property type="evidence" value="ECO:0007669"/>
    <property type="project" value="TreeGrafter"/>
</dbReference>
<gene>
    <name evidence="5" type="primary">NDAI0G04560</name>
    <name evidence="5" type="ordered locus">NDAI_0G04560</name>
</gene>
<evidence type="ECO:0000313" key="5">
    <source>
        <dbReference type="EMBL" id="CCK73441.1"/>
    </source>
</evidence>
<keyword evidence="2" id="KW-0342">GTP-binding</keyword>
<dbReference type="GO" id="GO:0005743">
    <property type="term" value="C:mitochondrial inner membrane"/>
    <property type="evidence" value="ECO:0007669"/>
    <property type="project" value="EnsemblFungi"/>
</dbReference>
<dbReference type="PANTHER" id="PTHR45782:SF4">
    <property type="entry name" value="MITOCHONDRIAL RIBOSOME-ASSOCIATED GTPASE 1"/>
    <property type="match status" value="1"/>
</dbReference>
<evidence type="ECO:0000313" key="6">
    <source>
        <dbReference type="Proteomes" id="UP000000689"/>
    </source>
</evidence>
<keyword evidence="1" id="KW-0547">Nucleotide-binding</keyword>
<proteinExistence type="predicted"/>
<dbReference type="EMBL" id="HE580273">
    <property type="protein sequence ID" value="CCK73441.1"/>
    <property type="molecule type" value="Genomic_DNA"/>
</dbReference>
<feature type="domain" description="G" evidence="4">
    <location>
        <begin position="197"/>
        <end position="331"/>
    </location>
</feature>
<dbReference type="InterPro" id="IPR006073">
    <property type="entry name" value="GTP-bd"/>
</dbReference>
<dbReference type="Gene3D" id="3.40.50.300">
    <property type="entry name" value="P-loop containing nucleotide triphosphate hydrolases"/>
    <property type="match status" value="1"/>
</dbReference>
<dbReference type="GO" id="GO:1902775">
    <property type="term" value="P:mitochondrial large ribosomal subunit assembly"/>
    <property type="evidence" value="ECO:0007669"/>
    <property type="project" value="EnsemblFungi"/>
</dbReference>
<dbReference type="GO" id="GO:0005525">
    <property type="term" value="F:GTP binding"/>
    <property type="evidence" value="ECO:0007669"/>
    <property type="project" value="UniProtKB-KW"/>
</dbReference>
<dbReference type="KEGG" id="ndi:NDAI_0G04560"/>
<dbReference type="AlphaFoldDB" id="J7S4G6"/>
<keyword evidence="6" id="KW-1185">Reference proteome</keyword>
<dbReference type="OrthoDB" id="269151at2759"/>
<dbReference type="Proteomes" id="UP000000689">
    <property type="component" value="Chromosome 7"/>
</dbReference>
<feature type="compositionally biased region" description="Low complexity" evidence="3">
    <location>
        <begin position="445"/>
        <end position="455"/>
    </location>
</feature>
<feature type="region of interest" description="Disordered" evidence="3">
    <location>
        <begin position="35"/>
        <end position="57"/>
    </location>
</feature>
<dbReference type="OMA" id="IRWWREE"/>
<evidence type="ECO:0000256" key="2">
    <source>
        <dbReference type="ARBA" id="ARBA00023134"/>
    </source>
</evidence>